<sequence>MDTSTAPGPRRGPLSERPDVTRTPSGAAAALLVAGTTSDAGKSVIAAGLCRWLARQGVKVAPFKAQNMSLNSVVTPDGAEIGRAQAMQAAACGIEPSALMNPVLLKPGGDRTSQVVVQGRPIGEADAMNYRSYKDRLRDVAARSLEELRSRYEVVICEGAGSPAEINLRSGDIANMGLARAARLPVLVVGDIDRGGVFAALHGTLALLEPADQALIAGFVINKFRGAPELLDPGLRMISDLTGRPVHGVLPWLDGLWLDVEDSLALSVDRGPMRAPVGRRTLRAAVVRTPRISNFTDIDALTVEPGVDVRFVTSPHELGDADLVILPGSRATVGDLAWLRERGLHEAVADHAERGGPVLGICGGYQMLAEEIHDDVESGAGRVPGLGLLPTTVHFAQEKTLGRPEGTAYGQRVEAYEIHHGRTTVDWDRADGTPVPFLDGCRRGPVFGTTWHGALENDAFRRAFLADVAAVAGRDFVPAPDTDFAAERTARLDALGDLVEQHMDTDAVWRLLESGAPEGLPVIPPGGRPSPLISGISTEYSLV</sequence>
<dbReference type="KEGG" id="ngv:CDO52_09720"/>
<dbReference type="PROSITE" id="PS51274">
    <property type="entry name" value="GATASE_COBBQ"/>
    <property type="match status" value="1"/>
</dbReference>
<comment type="similarity">
    <text evidence="4">Belongs to the CobB/CobQ family. CobQ subfamily.</text>
</comment>
<keyword evidence="9" id="KW-1185">Reference proteome</keyword>
<dbReference type="SUPFAM" id="SSF52540">
    <property type="entry name" value="P-loop containing nucleoside triphosphate hydrolases"/>
    <property type="match status" value="1"/>
</dbReference>
<dbReference type="NCBIfam" id="NF001989">
    <property type="entry name" value="PRK00784.1"/>
    <property type="match status" value="1"/>
</dbReference>
<dbReference type="SUPFAM" id="SSF52317">
    <property type="entry name" value="Class I glutamine amidotransferase-like"/>
    <property type="match status" value="1"/>
</dbReference>
<dbReference type="InterPro" id="IPR002586">
    <property type="entry name" value="CobQ/CobB/MinD/ParA_Nub-bd_dom"/>
</dbReference>
<evidence type="ECO:0000313" key="8">
    <source>
        <dbReference type="EMBL" id="ASU83026.1"/>
    </source>
</evidence>
<dbReference type="PROSITE" id="PS51273">
    <property type="entry name" value="GATASE_TYPE_1"/>
    <property type="match status" value="1"/>
</dbReference>
<dbReference type="InterPro" id="IPR029062">
    <property type="entry name" value="Class_I_gatase-like"/>
</dbReference>
<evidence type="ECO:0000256" key="5">
    <source>
        <dbReference type="SAM" id="MobiDB-lite"/>
    </source>
</evidence>
<name>A0A223S4G3_9ACTN</name>
<evidence type="ECO:0000256" key="2">
    <source>
        <dbReference type="ARBA" id="ARBA00022573"/>
    </source>
</evidence>
<gene>
    <name evidence="4" type="primary">cobQ</name>
    <name evidence="8" type="ORF">CDO52_09720</name>
</gene>
<dbReference type="InterPro" id="IPR027417">
    <property type="entry name" value="P-loop_NTPase"/>
</dbReference>
<comment type="function">
    <text evidence="4">Catalyzes amidations at positions B, D, E, and G on adenosylcobyrinic A,C-diamide. NH(2) groups are provided by glutamine, and one molecule of ATP is hydrogenolyzed for each amidation.</text>
</comment>
<dbReference type="OrthoDB" id="9808302at2"/>
<keyword evidence="3 4" id="KW-0315">Glutamine amidotransferase</keyword>
<evidence type="ECO:0000313" key="9">
    <source>
        <dbReference type="Proteomes" id="UP000215005"/>
    </source>
</evidence>
<dbReference type="CDD" id="cd01750">
    <property type="entry name" value="GATase1_CobQ"/>
    <property type="match status" value="1"/>
</dbReference>
<dbReference type="PANTHER" id="PTHR21343:SF1">
    <property type="entry name" value="COBYRIC ACID SYNTHASE"/>
    <property type="match status" value="1"/>
</dbReference>
<feature type="region of interest" description="Disordered" evidence="5">
    <location>
        <begin position="1"/>
        <end position="23"/>
    </location>
</feature>
<protein>
    <recommendedName>
        <fullName evidence="4">Cobyric acid synthase</fullName>
    </recommendedName>
</protein>
<dbReference type="Gene3D" id="3.40.50.880">
    <property type="match status" value="1"/>
</dbReference>
<dbReference type="InterPro" id="IPR011698">
    <property type="entry name" value="GATase_3"/>
</dbReference>
<dbReference type="AlphaFoldDB" id="A0A223S4G3"/>
<dbReference type="UniPathway" id="UPA00148"/>
<dbReference type="Gene3D" id="3.40.50.300">
    <property type="entry name" value="P-loop containing nucleotide triphosphate hydrolases"/>
    <property type="match status" value="1"/>
</dbReference>
<comment type="pathway">
    <text evidence="1 4">Cofactor biosynthesis; adenosylcobalamin biosynthesis.</text>
</comment>
<dbReference type="EMBL" id="CP022753">
    <property type="protein sequence ID" value="ASU83026.1"/>
    <property type="molecule type" value="Genomic_DNA"/>
</dbReference>
<dbReference type="InterPro" id="IPR033949">
    <property type="entry name" value="CobQ_GATase1"/>
</dbReference>
<evidence type="ECO:0000259" key="6">
    <source>
        <dbReference type="Pfam" id="PF01656"/>
    </source>
</evidence>
<dbReference type="Proteomes" id="UP000215005">
    <property type="component" value="Chromosome"/>
</dbReference>
<reference evidence="8 9" key="1">
    <citation type="submission" date="2017-08" db="EMBL/GenBank/DDBJ databases">
        <title>The complete genome sequence of Nocardiopsis gilva YIM 90087.</title>
        <authorList>
            <person name="Yin M."/>
            <person name="Tang S."/>
        </authorList>
    </citation>
    <scope>NUCLEOTIDE SEQUENCE [LARGE SCALE GENOMIC DNA]</scope>
    <source>
        <strain evidence="8 9">YIM 90087</strain>
    </source>
</reference>
<evidence type="ECO:0000259" key="7">
    <source>
        <dbReference type="Pfam" id="PF07685"/>
    </source>
</evidence>
<feature type="domain" description="CobQ/CobB/MinD/ParA nucleotide binding" evidence="6">
    <location>
        <begin position="32"/>
        <end position="256"/>
    </location>
</feature>
<dbReference type="NCBIfam" id="TIGR00313">
    <property type="entry name" value="cobQ"/>
    <property type="match status" value="1"/>
</dbReference>
<accession>A0A223S4G3</accession>
<proteinExistence type="inferred from homology"/>
<dbReference type="PANTHER" id="PTHR21343">
    <property type="entry name" value="DETHIOBIOTIN SYNTHETASE"/>
    <property type="match status" value="1"/>
</dbReference>
<dbReference type="Pfam" id="PF07685">
    <property type="entry name" value="GATase_3"/>
    <property type="match status" value="1"/>
</dbReference>
<organism evidence="8 9">
    <name type="scientific">Nocardiopsis gilva YIM 90087</name>
    <dbReference type="NCBI Taxonomy" id="1235441"/>
    <lineage>
        <taxon>Bacteria</taxon>
        <taxon>Bacillati</taxon>
        <taxon>Actinomycetota</taxon>
        <taxon>Actinomycetes</taxon>
        <taxon>Streptosporangiales</taxon>
        <taxon>Nocardiopsidaceae</taxon>
        <taxon>Nocardiopsis</taxon>
    </lineage>
</organism>
<dbReference type="CDD" id="cd05389">
    <property type="entry name" value="CobQ_N"/>
    <property type="match status" value="1"/>
</dbReference>
<evidence type="ECO:0000256" key="4">
    <source>
        <dbReference type="HAMAP-Rule" id="MF_00028"/>
    </source>
</evidence>
<dbReference type="HAMAP" id="MF_00028">
    <property type="entry name" value="CobQ"/>
    <property type="match status" value="1"/>
</dbReference>
<dbReference type="Pfam" id="PF01656">
    <property type="entry name" value="CbiA"/>
    <property type="match status" value="1"/>
</dbReference>
<dbReference type="InterPro" id="IPR047045">
    <property type="entry name" value="CobQ_N"/>
</dbReference>
<dbReference type="GO" id="GO:0009236">
    <property type="term" value="P:cobalamin biosynthetic process"/>
    <property type="evidence" value="ECO:0007669"/>
    <property type="project" value="UniProtKB-UniRule"/>
</dbReference>
<feature type="domain" description="CobB/CobQ-like glutamine amidotransferase" evidence="7">
    <location>
        <begin position="285"/>
        <end position="459"/>
    </location>
</feature>
<evidence type="ECO:0000256" key="1">
    <source>
        <dbReference type="ARBA" id="ARBA00004953"/>
    </source>
</evidence>
<dbReference type="GO" id="GO:0003824">
    <property type="term" value="F:catalytic activity"/>
    <property type="evidence" value="ECO:0007669"/>
    <property type="project" value="InterPro"/>
</dbReference>
<feature type="active site" description="Nucleophile" evidence="4">
    <location>
        <position position="362"/>
    </location>
</feature>
<evidence type="ECO:0000256" key="3">
    <source>
        <dbReference type="ARBA" id="ARBA00022962"/>
    </source>
</evidence>
<keyword evidence="2 4" id="KW-0169">Cobalamin biosynthesis</keyword>
<feature type="active site" evidence="4">
    <location>
        <position position="452"/>
    </location>
</feature>
<dbReference type="GO" id="GO:0015420">
    <property type="term" value="F:ABC-type vitamin B12 transporter activity"/>
    <property type="evidence" value="ECO:0007669"/>
    <property type="project" value="UniProtKB-UniRule"/>
</dbReference>
<dbReference type="InterPro" id="IPR004459">
    <property type="entry name" value="CobQ_synth"/>
</dbReference>